<accession>A0AAP8PPA0</accession>
<proteinExistence type="predicted"/>
<reference evidence="1 2" key="1">
    <citation type="submission" date="2017-08" db="EMBL/GenBank/DDBJ databases">
        <title>Draft genome sequences of 64 type strains of genus Staph aureus.</title>
        <authorList>
            <person name="Cole K."/>
            <person name="Golubchik T."/>
            <person name="Russell J."/>
            <person name="Foster D."/>
            <person name="Llewelyn M."/>
            <person name="Wilson D."/>
            <person name="Crook D."/>
            <person name="Paul J."/>
        </authorList>
    </citation>
    <scope>NUCLEOTIDE SEQUENCE [LARGE SCALE GENOMIC DNA]</scope>
    <source>
        <strain evidence="1 2">NCTC 12101</strain>
    </source>
</reference>
<dbReference type="Proteomes" id="UP000242470">
    <property type="component" value="Unassembled WGS sequence"/>
</dbReference>
<evidence type="ECO:0000313" key="2">
    <source>
        <dbReference type="Proteomes" id="UP000242470"/>
    </source>
</evidence>
<dbReference type="AlphaFoldDB" id="A0AAP8PPA0"/>
<gene>
    <name evidence="1" type="ORF">CD158_06120</name>
</gene>
<protein>
    <submittedName>
        <fullName evidence="1">Uncharacterized protein</fullName>
    </submittedName>
</protein>
<dbReference type="Pfam" id="PF19786">
    <property type="entry name" value="DUF6270"/>
    <property type="match status" value="1"/>
</dbReference>
<dbReference type="EMBL" id="PPQW01000030">
    <property type="protein sequence ID" value="PNZ67396.1"/>
    <property type="molecule type" value="Genomic_DNA"/>
</dbReference>
<dbReference type="RefSeq" id="WP_059108010.1">
    <property type="nucleotide sequence ID" value="NZ_AP024589.1"/>
</dbReference>
<organism evidence="1 2">
    <name type="scientific">Staphylococcus auricularis</name>
    <dbReference type="NCBI Taxonomy" id="29379"/>
    <lineage>
        <taxon>Bacteria</taxon>
        <taxon>Bacillati</taxon>
        <taxon>Bacillota</taxon>
        <taxon>Bacilli</taxon>
        <taxon>Bacillales</taxon>
        <taxon>Staphylococcaceae</taxon>
        <taxon>Staphylococcus</taxon>
    </lineage>
</organism>
<sequence length="616" mass="71881">MTNIKLKRDQKLIIPKEYTSEKLKYHFVDGVGEFVKKYSLPYRSTRHKLVIDLKQWFGADVTEGTALIIELQIPCEIDETITTLNSLYDVTLLSKGQQLHVKVTPKSFDQILTLDHHVWQLDSTCHYQLKLCKMLNETSKYYTEALPLSNADLQGEALKVLDIIEQYPVNQCWKIYAERYDKQGNRAEAPVQLSRYYHALHDTFEAAGVDYHEKHNYLKRRIKGLSEQLKVNEVKVDKTALTLHVNSSSPDLNLYLALRQRQGNMFDYQVLTTLPLFEGDARLSDETLNIQQYLKEGDNLDLLVGKTEEKAAYVSLAEDVSLTQAKVQLTPHIQGTMYVNGRGALSLYLRSKTKTADDSATRIAVLGTCFSRNALNSSDYFNPQYKRYIDCVYTQFHSTLESCINGTEAPAQLLDLYKENPDYQYIETDMKHLFFDQLAEKAPEFLIIDLYADAMVRTIELTNGAHITYNYMIKEEQRLRDYVQDWRRDCYKDEQMFLSRWVPILDAFMARLSNIIPLNHVILNRGRLSEQYYDDDGTIRNFGSLDQARRSNYYWEKLDNILLTRYPEVKVLDLTHLPYHSDKNYPFGFSYSHYESKYYQTYFDELIKLLYLAKGI</sequence>
<evidence type="ECO:0000313" key="1">
    <source>
        <dbReference type="EMBL" id="PNZ67396.1"/>
    </source>
</evidence>
<name>A0AAP8PPA0_9STAP</name>
<dbReference type="InterPro" id="IPR046237">
    <property type="entry name" value="DUF6270"/>
</dbReference>
<comment type="caution">
    <text evidence="1">The sequence shown here is derived from an EMBL/GenBank/DDBJ whole genome shotgun (WGS) entry which is preliminary data.</text>
</comment>
<dbReference type="GeneID" id="64982951"/>